<evidence type="ECO:0000256" key="1">
    <source>
        <dbReference type="RuleBase" id="RU362006"/>
    </source>
</evidence>
<sequence length="381" mass="41196">MFDIFAKLLSSIASFLFPLFASYKALKTSDPAELTPWLMYWVVLACALLVESWTDWFLVWCVSLLLELVSVVQPTLRARVLTSRLNRIPFYAYIRLAFLLYLILPQTQGARIIYQTHIHPYLEQNETKIEDFIASTHERLKAAGLAYLKQAIALLKTKVLGMPPEEPAPAPASAQTSAQSYTQNLLSRFSVPAARWAGAGISRPGAAAAASTGADFYGFLASAVSTVMGQGTPSGSADNMSASGSLVPSNLQGADKINFISAQRDRLNAVLTALDREAQTIEREDTIRASDSPRSPSDVSPPDERPPSGLSSWSGLSKSRSEVDFEKIDVDSAAEEETNLRQRPTATPGGGGGSWMPWGWGSGATPTQESTGQSSSVKKSQ</sequence>
<keyword evidence="4" id="KW-1185">Reference proteome</keyword>
<dbReference type="AlphaFoldDB" id="A0A2N3NEY3"/>
<dbReference type="InParanoid" id="A0A2N3NEY3"/>
<comment type="subcellular location">
    <subcellularLocation>
        <location evidence="1">Membrane</location>
        <topology evidence="1">Multi-pass membrane protein</topology>
    </subcellularLocation>
</comment>
<dbReference type="Proteomes" id="UP000233524">
    <property type="component" value="Unassembled WGS sequence"/>
</dbReference>
<protein>
    <recommendedName>
        <fullName evidence="1">Protein YOP1</fullName>
    </recommendedName>
</protein>
<dbReference type="EMBL" id="NLAX01000008">
    <property type="protein sequence ID" value="PKS10988.1"/>
    <property type="molecule type" value="Genomic_DNA"/>
</dbReference>
<gene>
    <name evidence="3" type="ORF">jhhlp_002747</name>
</gene>
<dbReference type="STRING" id="41688.A0A2N3NEY3"/>
<dbReference type="GO" id="GO:0016020">
    <property type="term" value="C:membrane"/>
    <property type="evidence" value="ECO:0007669"/>
    <property type="project" value="UniProtKB-SubCell"/>
</dbReference>
<reference evidence="3 4" key="1">
    <citation type="journal article" date="2017" name="G3 (Bethesda)">
        <title>First Draft Genome Sequence of the Pathogenic Fungus Lomentospora prolificans (Formerly Scedosporium prolificans).</title>
        <authorList>
            <person name="Luo R."/>
            <person name="Zimin A."/>
            <person name="Workman R."/>
            <person name="Fan Y."/>
            <person name="Pertea G."/>
            <person name="Grossman N."/>
            <person name="Wear M.P."/>
            <person name="Jia B."/>
            <person name="Miller H."/>
            <person name="Casadevall A."/>
            <person name="Timp W."/>
            <person name="Zhang S.X."/>
            <person name="Salzberg S.L."/>
        </authorList>
    </citation>
    <scope>NUCLEOTIDE SEQUENCE [LARGE SCALE GENOMIC DNA]</scope>
    <source>
        <strain evidence="3 4">JHH-5317</strain>
    </source>
</reference>
<comment type="caution">
    <text evidence="3">The sequence shown here is derived from an EMBL/GenBank/DDBJ whole genome shotgun (WGS) entry which is preliminary data.</text>
</comment>
<organism evidence="3 4">
    <name type="scientific">Lomentospora prolificans</name>
    <dbReference type="NCBI Taxonomy" id="41688"/>
    <lineage>
        <taxon>Eukaryota</taxon>
        <taxon>Fungi</taxon>
        <taxon>Dikarya</taxon>
        <taxon>Ascomycota</taxon>
        <taxon>Pezizomycotina</taxon>
        <taxon>Sordariomycetes</taxon>
        <taxon>Hypocreomycetidae</taxon>
        <taxon>Microascales</taxon>
        <taxon>Microascaceae</taxon>
        <taxon>Lomentospora</taxon>
    </lineage>
</organism>
<feature type="compositionally biased region" description="Basic and acidic residues" evidence="2">
    <location>
        <begin position="319"/>
        <end position="330"/>
    </location>
</feature>
<dbReference type="PANTHER" id="PTHR12300">
    <property type="entry name" value="HVA22-LIKE PROTEINS"/>
    <property type="match status" value="1"/>
</dbReference>
<dbReference type="Pfam" id="PF03134">
    <property type="entry name" value="TB2_DP1_HVA22"/>
    <property type="match status" value="2"/>
</dbReference>
<dbReference type="VEuPathDB" id="FungiDB:jhhlp_002747"/>
<feature type="compositionally biased region" description="Low complexity" evidence="2">
    <location>
        <begin position="289"/>
        <end position="300"/>
    </location>
</feature>
<evidence type="ECO:0000256" key="2">
    <source>
        <dbReference type="SAM" id="MobiDB-lite"/>
    </source>
</evidence>
<feature type="compositionally biased region" description="Low complexity" evidence="2">
    <location>
        <begin position="307"/>
        <end position="318"/>
    </location>
</feature>
<evidence type="ECO:0000313" key="3">
    <source>
        <dbReference type="EMBL" id="PKS10988.1"/>
    </source>
</evidence>
<name>A0A2N3NEY3_9PEZI</name>
<accession>A0A2N3NEY3</accession>
<evidence type="ECO:0000313" key="4">
    <source>
        <dbReference type="Proteomes" id="UP000233524"/>
    </source>
</evidence>
<feature type="region of interest" description="Disordered" evidence="2">
    <location>
        <begin position="281"/>
        <end position="381"/>
    </location>
</feature>
<dbReference type="OrthoDB" id="434647at2759"/>
<dbReference type="PANTHER" id="PTHR12300:SF177">
    <property type="entry name" value="PROTEIN YOP1"/>
    <property type="match status" value="1"/>
</dbReference>
<feature type="compositionally biased region" description="Polar residues" evidence="2">
    <location>
        <begin position="364"/>
        <end position="381"/>
    </location>
</feature>
<comment type="similarity">
    <text evidence="1">Belongs to the DP1 family.</text>
</comment>
<proteinExistence type="inferred from homology"/>
<dbReference type="InterPro" id="IPR004345">
    <property type="entry name" value="TB2_DP1_HVA22"/>
</dbReference>